<dbReference type="KEGG" id="vg:60332881"/>
<name>A0A411AWV0_9CAUD</name>
<dbReference type="GeneID" id="60332881"/>
<gene>
    <name evidence="1" type="primary">25</name>
    <name evidence="1" type="ORF">SEA_POENANYA_25</name>
</gene>
<dbReference type="Proteomes" id="UP000290184">
    <property type="component" value="Genome"/>
</dbReference>
<accession>A0A411AWV0</accession>
<dbReference type="RefSeq" id="YP_009961323.1">
    <property type="nucleotide sequence ID" value="NC_051699.1"/>
</dbReference>
<evidence type="ECO:0000313" key="2">
    <source>
        <dbReference type="Proteomes" id="UP000290184"/>
    </source>
</evidence>
<reference evidence="1 2" key="1">
    <citation type="submission" date="2018-12" db="EMBL/GenBank/DDBJ databases">
        <authorList>
            <person name="Angstman J.M."/>
            <person name="Jones M.R."/>
            <person name="Litchfield W.R."/>
            <person name="Frappier M."/>
            <person name="Goblirsch A.J."/>
            <person name="Gagen J.K."/>
            <person name="Hecker K.A."/>
            <person name="Burns G.P."/>
            <person name="Zimmerman M.D."/>
            <person name="Fleischacker C.L."/>
            <person name="Ball S.L."/>
            <person name="Garlena R.A."/>
            <person name="Russell D.A."/>
            <person name="Pope W.H."/>
            <person name="Jacobs-Sera D."/>
            <person name="Hatfull G.F."/>
        </authorList>
    </citation>
    <scope>NUCLEOTIDE SEQUENCE [LARGE SCALE GENOMIC DNA]</scope>
</reference>
<protein>
    <submittedName>
        <fullName evidence="1">Uncharacterized protein</fullName>
    </submittedName>
</protein>
<dbReference type="EMBL" id="MK305886">
    <property type="protein sequence ID" value="QAX92591.1"/>
    <property type="molecule type" value="Genomic_DNA"/>
</dbReference>
<proteinExistence type="predicted"/>
<evidence type="ECO:0000313" key="1">
    <source>
        <dbReference type="EMBL" id="QAX92591.1"/>
    </source>
</evidence>
<sequence>MKYLPYSFGEFRVELFNGVERGYAAGAVFEQPGFEVVVHNKIVALLDMKATLL</sequence>
<keyword evidence="2" id="KW-1185">Reference proteome</keyword>
<organism evidence="1 2">
    <name type="scientific">Mycobacterium phage Poenanya</name>
    <dbReference type="NCBI Taxonomy" id="2500793"/>
    <lineage>
        <taxon>Viruses</taxon>
        <taxon>Duplodnaviria</taxon>
        <taxon>Heunggongvirae</taxon>
        <taxon>Uroviricota</taxon>
        <taxon>Caudoviricetes</taxon>
        <taxon>Gracegardnervirinae</taxon>
        <taxon>Cheoctovirus</taxon>
        <taxon>Cheoctovirus poenanya</taxon>
    </lineage>
</organism>